<accession>A0A099ZF11</accession>
<dbReference type="STRING" id="94827.A0A099ZF11"/>
<dbReference type="GO" id="GO:0004523">
    <property type="term" value="F:RNA-DNA hybrid ribonuclease activity"/>
    <property type="evidence" value="ECO:0007669"/>
    <property type="project" value="UniProtKB-EC"/>
</dbReference>
<dbReference type="PANTHER" id="PTHR33064">
    <property type="entry name" value="POL PROTEIN"/>
    <property type="match status" value="1"/>
</dbReference>
<dbReference type="SUPFAM" id="SSF56672">
    <property type="entry name" value="DNA/RNA polymerases"/>
    <property type="match status" value="1"/>
</dbReference>
<dbReference type="InterPro" id="IPR043502">
    <property type="entry name" value="DNA/RNA_pol_sf"/>
</dbReference>
<dbReference type="Pfam" id="PF00078">
    <property type="entry name" value="RVT_1"/>
    <property type="match status" value="1"/>
</dbReference>
<dbReference type="Proteomes" id="UP000053641">
    <property type="component" value="Unassembled WGS sequence"/>
</dbReference>
<dbReference type="EC" id="3.1.26.4" evidence="2"/>
<evidence type="ECO:0000259" key="3">
    <source>
        <dbReference type="PROSITE" id="PS50878"/>
    </source>
</evidence>
<dbReference type="Gene3D" id="3.30.70.270">
    <property type="match status" value="2"/>
</dbReference>
<organism evidence="4 5">
    <name type="scientific">Tinamus guttatus</name>
    <name type="common">White-throated tinamou</name>
    <dbReference type="NCBI Taxonomy" id="94827"/>
    <lineage>
        <taxon>Eukaryota</taxon>
        <taxon>Metazoa</taxon>
        <taxon>Chordata</taxon>
        <taxon>Craniata</taxon>
        <taxon>Vertebrata</taxon>
        <taxon>Euteleostomi</taxon>
        <taxon>Archelosauria</taxon>
        <taxon>Archosauria</taxon>
        <taxon>Dinosauria</taxon>
        <taxon>Saurischia</taxon>
        <taxon>Theropoda</taxon>
        <taxon>Coelurosauria</taxon>
        <taxon>Aves</taxon>
        <taxon>Palaeognathae</taxon>
        <taxon>Tinamiformes</taxon>
        <taxon>Tinamidae</taxon>
        <taxon>Tinamus</taxon>
    </lineage>
</organism>
<comment type="similarity">
    <text evidence="1">Belongs to the beta type-B retroviral polymerase family. HERV class-II K(HML-2) pol subfamily.</text>
</comment>
<dbReference type="PROSITE" id="PS50878">
    <property type="entry name" value="RT_POL"/>
    <property type="match status" value="1"/>
</dbReference>
<evidence type="ECO:0000256" key="1">
    <source>
        <dbReference type="ARBA" id="ARBA00010879"/>
    </source>
</evidence>
<dbReference type="InterPro" id="IPR000477">
    <property type="entry name" value="RT_dom"/>
</dbReference>
<name>A0A099ZF11_TINGU</name>
<feature type="non-terminal residue" evidence="4">
    <location>
        <position position="1"/>
    </location>
</feature>
<dbReference type="PANTHER" id="PTHR33064:SF37">
    <property type="entry name" value="RIBONUCLEASE H"/>
    <property type="match status" value="1"/>
</dbReference>
<feature type="domain" description="Reverse transcriptase" evidence="3">
    <location>
        <begin position="1"/>
        <end position="120"/>
    </location>
</feature>
<reference evidence="4 5" key="1">
    <citation type="submission" date="2014-06" db="EMBL/GenBank/DDBJ databases">
        <title>Genome evolution of avian class.</title>
        <authorList>
            <person name="Zhang G."/>
            <person name="Li C."/>
        </authorList>
    </citation>
    <scope>NUCLEOTIDE SEQUENCE [LARGE SCALE GENOMIC DNA]</scope>
    <source>
        <strain evidence="4">BGI_N309</strain>
    </source>
</reference>
<dbReference type="EMBL" id="KL893115">
    <property type="protein sequence ID" value="KGL80367.1"/>
    <property type="molecule type" value="Genomic_DNA"/>
</dbReference>
<evidence type="ECO:0000256" key="2">
    <source>
        <dbReference type="ARBA" id="ARBA00012180"/>
    </source>
</evidence>
<protein>
    <recommendedName>
        <fullName evidence="2">ribonuclease H</fullName>
        <ecNumber evidence="2">3.1.26.4</ecNumber>
    </recommendedName>
</protein>
<proteinExistence type="inferred from homology"/>
<sequence length="210" mass="23840">ATLDIKDMFFMVPLDNKDKPQFAFKWDGVQYTFNQLPQGYKHSSIIAHNAFAKLLATVKKPPGICIYQYIYDILIGGNDKECVRETAQTVWQLLTDHDMEVPPSKCQSPAQEVKFLGALWLSGAAAVPDDTLTVIEKGCLPQNKKELQQLMGTLGHWRKHVPGFSVIARPLYDLLRNKPWDWTPIHAEAIRTLKDELVINQRLGPLNPMD</sequence>
<evidence type="ECO:0000313" key="4">
    <source>
        <dbReference type="EMBL" id="KGL80367.1"/>
    </source>
</evidence>
<feature type="non-terminal residue" evidence="4">
    <location>
        <position position="210"/>
    </location>
</feature>
<keyword evidence="5" id="KW-1185">Reference proteome</keyword>
<dbReference type="InterPro" id="IPR051320">
    <property type="entry name" value="Viral_Replic_Matur_Polypro"/>
</dbReference>
<dbReference type="InterPro" id="IPR043128">
    <property type="entry name" value="Rev_trsase/Diguanyl_cyclase"/>
</dbReference>
<gene>
    <name evidence="4" type="ORF">N309_02278</name>
</gene>
<dbReference type="AlphaFoldDB" id="A0A099ZF11"/>
<evidence type="ECO:0000313" key="5">
    <source>
        <dbReference type="Proteomes" id="UP000053641"/>
    </source>
</evidence>